<proteinExistence type="predicted"/>
<dbReference type="InterPro" id="IPR000477">
    <property type="entry name" value="RT_dom"/>
</dbReference>
<feature type="compositionally biased region" description="Basic and acidic residues" evidence="1">
    <location>
        <begin position="45"/>
        <end position="56"/>
    </location>
</feature>
<evidence type="ECO:0000256" key="1">
    <source>
        <dbReference type="SAM" id="MobiDB-lite"/>
    </source>
</evidence>
<feature type="region of interest" description="Disordered" evidence="1">
    <location>
        <begin position="1"/>
        <end position="56"/>
    </location>
</feature>
<dbReference type="AlphaFoldDB" id="A0ABD1Q5T1"/>
<dbReference type="InterPro" id="IPR043128">
    <property type="entry name" value="Rev_trsase/Diguanyl_cyclase"/>
</dbReference>
<protein>
    <submittedName>
        <fullName evidence="3">Ribonuclease H</fullName>
    </submittedName>
</protein>
<feature type="domain" description="Reverse transcriptase" evidence="2">
    <location>
        <begin position="102"/>
        <end position="172"/>
    </location>
</feature>
<accession>A0ABD1Q5T1</accession>
<evidence type="ECO:0000313" key="3">
    <source>
        <dbReference type="EMBL" id="KAL2470514.1"/>
    </source>
</evidence>
<feature type="compositionally biased region" description="Basic and acidic residues" evidence="1">
    <location>
        <begin position="1"/>
        <end position="12"/>
    </location>
</feature>
<dbReference type="InterPro" id="IPR043502">
    <property type="entry name" value="DNA/RNA_pol_sf"/>
</dbReference>
<dbReference type="PANTHER" id="PTHR24559">
    <property type="entry name" value="TRANSPOSON TY3-I GAG-POL POLYPROTEIN"/>
    <property type="match status" value="1"/>
</dbReference>
<comment type="caution">
    <text evidence="3">The sequence shown here is derived from an EMBL/GenBank/DDBJ whole genome shotgun (WGS) entry which is preliminary data.</text>
</comment>
<name>A0ABD1Q5T1_9LAMI</name>
<reference evidence="4" key="1">
    <citation type="submission" date="2024-07" db="EMBL/GenBank/DDBJ databases">
        <title>Two chromosome-level genome assemblies of Korean endemic species Abeliophyllum distichum and Forsythia ovata (Oleaceae).</title>
        <authorList>
            <person name="Jang H."/>
        </authorList>
    </citation>
    <scope>NUCLEOTIDE SEQUENCE [LARGE SCALE GENOMIC DNA]</scope>
</reference>
<organism evidence="3 4">
    <name type="scientific">Abeliophyllum distichum</name>
    <dbReference type="NCBI Taxonomy" id="126358"/>
    <lineage>
        <taxon>Eukaryota</taxon>
        <taxon>Viridiplantae</taxon>
        <taxon>Streptophyta</taxon>
        <taxon>Embryophyta</taxon>
        <taxon>Tracheophyta</taxon>
        <taxon>Spermatophyta</taxon>
        <taxon>Magnoliopsida</taxon>
        <taxon>eudicotyledons</taxon>
        <taxon>Gunneridae</taxon>
        <taxon>Pentapetalae</taxon>
        <taxon>asterids</taxon>
        <taxon>lamiids</taxon>
        <taxon>Lamiales</taxon>
        <taxon>Oleaceae</taxon>
        <taxon>Forsythieae</taxon>
        <taxon>Abeliophyllum</taxon>
    </lineage>
</organism>
<dbReference type="CDD" id="cd01647">
    <property type="entry name" value="RT_LTR"/>
    <property type="match status" value="1"/>
</dbReference>
<keyword evidence="4" id="KW-1185">Reference proteome</keyword>
<evidence type="ECO:0000259" key="2">
    <source>
        <dbReference type="Pfam" id="PF00078"/>
    </source>
</evidence>
<gene>
    <name evidence="3" type="ORF">Adt_38650</name>
</gene>
<evidence type="ECO:0000313" key="4">
    <source>
        <dbReference type="Proteomes" id="UP001604336"/>
    </source>
</evidence>
<dbReference type="PANTHER" id="PTHR24559:SF444">
    <property type="entry name" value="REVERSE TRANSCRIPTASE DOMAIN-CONTAINING PROTEIN"/>
    <property type="match status" value="1"/>
</dbReference>
<dbReference type="InterPro" id="IPR053134">
    <property type="entry name" value="RNA-dir_DNA_polymerase"/>
</dbReference>
<sequence length="188" mass="21339">MTIRDVEMKEASEGTPEDVEMEEASSPEDIDPRITGADSQTSSIKELENFPADPRDHTRKLQIGKDLFKEPKEALKRFFRDNLDVFAWKHEDMVGINPKACPKDSFPLPRIDQRADATSGHELLSFMDAYSGYNQIPMYPHDEEHTSFVTDKGLYCYKVMPFGLKNDGATYQQNVCLPARFDHGSICG</sequence>
<dbReference type="EMBL" id="JBFOLK010000012">
    <property type="protein sequence ID" value="KAL2470514.1"/>
    <property type="molecule type" value="Genomic_DNA"/>
</dbReference>
<dbReference type="Pfam" id="PF00078">
    <property type="entry name" value="RVT_1"/>
    <property type="match status" value="1"/>
</dbReference>
<dbReference type="Proteomes" id="UP001604336">
    <property type="component" value="Unassembled WGS sequence"/>
</dbReference>
<dbReference type="Gene3D" id="3.30.70.270">
    <property type="match status" value="1"/>
</dbReference>
<feature type="compositionally biased region" description="Acidic residues" evidence="1">
    <location>
        <begin position="15"/>
        <end position="29"/>
    </location>
</feature>
<dbReference type="SUPFAM" id="SSF56672">
    <property type="entry name" value="DNA/RNA polymerases"/>
    <property type="match status" value="1"/>
</dbReference>